<protein>
    <submittedName>
        <fullName evidence="1">Uncharacterized protein</fullName>
    </submittedName>
</protein>
<reference evidence="1" key="1">
    <citation type="submission" date="2015-11" db="EMBL/GenBank/DDBJ databases">
        <title>De novo transcriptome assembly of four potential Pierce s Disease insect vectors from Arizona vineyards.</title>
        <authorList>
            <person name="Tassone E.E."/>
        </authorList>
    </citation>
    <scope>NUCLEOTIDE SEQUENCE</scope>
</reference>
<dbReference type="EMBL" id="GECU01033527">
    <property type="protein sequence ID" value="JAS74179.1"/>
    <property type="molecule type" value="Transcribed_RNA"/>
</dbReference>
<organism evidence="1">
    <name type="scientific">Homalodisca liturata</name>
    <dbReference type="NCBI Taxonomy" id="320908"/>
    <lineage>
        <taxon>Eukaryota</taxon>
        <taxon>Metazoa</taxon>
        <taxon>Ecdysozoa</taxon>
        <taxon>Arthropoda</taxon>
        <taxon>Hexapoda</taxon>
        <taxon>Insecta</taxon>
        <taxon>Pterygota</taxon>
        <taxon>Neoptera</taxon>
        <taxon>Paraneoptera</taxon>
        <taxon>Hemiptera</taxon>
        <taxon>Auchenorrhyncha</taxon>
        <taxon>Membracoidea</taxon>
        <taxon>Cicadellidae</taxon>
        <taxon>Cicadellinae</taxon>
        <taxon>Proconiini</taxon>
        <taxon>Homalodisca</taxon>
    </lineage>
</organism>
<feature type="non-terminal residue" evidence="1">
    <location>
        <position position="120"/>
    </location>
</feature>
<sequence>FVKHLPLIINALNDCKELNLSAECKTDLKGLLKYLQSFECIMMSTIWLKVLVAIDNKNKVLQARSTTLDVETKNLNDLIEELKVLRDRWSNLYTEAKLVAGNMAESVDCETDFKEKRLKK</sequence>
<dbReference type="AlphaFoldDB" id="A0A1B6HHR0"/>
<evidence type="ECO:0000313" key="1">
    <source>
        <dbReference type="EMBL" id="JAS74179.1"/>
    </source>
</evidence>
<proteinExistence type="predicted"/>
<name>A0A1B6HHR0_9HEMI</name>
<accession>A0A1B6HHR0</accession>
<gene>
    <name evidence="1" type="ORF">g.57521</name>
</gene>
<feature type="non-terminal residue" evidence="1">
    <location>
        <position position="1"/>
    </location>
</feature>